<sequence length="415" mass="45288">MAPSTEFTQKRGAFRTSFRFRPDALEHTLEQKREHARRVKVPWPEIGAPSSYERLILPDGALRWVILVPAGLAIFAAWRDGPQPVTLAVHAAGALVLLAGALLTRRWRGGEVTRIFAGDRVITVLDDPQRATLLAEIESRRAGALLAAEEDDSPQTVRERLRRLERLTRAEAISAAEAEAERARLIGAEPAPAAAPDQTFRQRRAFESVTVTLAPDRLRWRGDHLFEGGREISLAYADLPEPAAEDDYDTGLDFVLAAGAMLWTFAIVSALAAIVTAGVPADHYVGGPGLPRAIADFGPLGLILLGGVALASVVARTRYAAPYPWIRLIADRQAQTIVAAIDARRLAALRAFARPNPARTIEEQTDVLDWLRRDGVITTSEHAKLLEEARGVCENPDLDRLVGEPPAATARRALH</sequence>
<organism evidence="2 3">
    <name type="scientific">Methylopila henanensis</name>
    <dbReference type="NCBI Taxonomy" id="873516"/>
    <lineage>
        <taxon>Bacteria</taxon>
        <taxon>Pseudomonadati</taxon>
        <taxon>Pseudomonadota</taxon>
        <taxon>Alphaproteobacteria</taxon>
        <taxon>Hyphomicrobiales</taxon>
        <taxon>Methylopilaceae</taxon>
        <taxon>Methylopila</taxon>
    </lineage>
</organism>
<keyword evidence="1" id="KW-0472">Membrane</keyword>
<proteinExistence type="predicted"/>
<evidence type="ECO:0000313" key="2">
    <source>
        <dbReference type="EMBL" id="MFD1702433.1"/>
    </source>
</evidence>
<feature type="transmembrane region" description="Helical" evidence="1">
    <location>
        <begin position="254"/>
        <end position="277"/>
    </location>
</feature>
<reference evidence="3" key="1">
    <citation type="journal article" date="2019" name="Int. J. Syst. Evol. Microbiol.">
        <title>The Global Catalogue of Microorganisms (GCM) 10K type strain sequencing project: providing services to taxonomists for standard genome sequencing and annotation.</title>
        <authorList>
            <consortium name="The Broad Institute Genomics Platform"/>
            <consortium name="The Broad Institute Genome Sequencing Center for Infectious Disease"/>
            <person name="Wu L."/>
            <person name="Ma J."/>
        </authorList>
    </citation>
    <scope>NUCLEOTIDE SEQUENCE [LARGE SCALE GENOMIC DNA]</scope>
    <source>
        <strain evidence="3">KCTC 23707</strain>
    </source>
</reference>
<feature type="transmembrane region" description="Helical" evidence="1">
    <location>
        <begin position="297"/>
        <end position="315"/>
    </location>
</feature>
<protein>
    <submittedName>
        <fullName evidence="2">Uncharacterized protein</fullName>
    </submittedName>
</protein>
<name>A0ABW4K784_9HYPH</name>
<evidence type="ECO:0000256" key="1">
    <source>
        <dbReference type="SAM" id="Phobius"/>
    </source>
</evidence>
<dbReference type="RefSeq" id="WP_378797736.1">
    <property type="nucleotide sequence ID" value="NZ_JBHUER010000003.1"/>
</dbReference>
<dbReference type="EMBL" id="JBHUER010000003">
    <property type="protein sequence ID" value="MFD1702433.1"/>
    <property type="molecule type" value="Genomic_DNA"/>
</dbReference>
<keyword evidence="1" id="KW-0812">Transmembrane</keyword>
<dbReference type="Proteomes" id="UP001597308">
    <property type="component" value="Unassembled WGS sequence"/>
</dbReference>
<accession>A0ABW4K784</accession>
<keyword evidence="1" id="KW-1133">Transmembrane helix</keyword>
<gene>
    <name evidence="2" type="ORF">ACFSCV_05375</name>
</gene>
<feature type="transmembrane region" description="Helical" evidence="1">
    <location>
        <begin position="61"/>
        <end position="78"/>
    </location>
</feature>
<keyword evidence="3" id="KW-1185">Reference proteome</keyword>
<comment type="caution">
    <text evidence="2">The sequence shown here is derived from an EMBL/GenBank/DDBJ whole genome shotgun (WGS) entry which is preliminary data.</text>
</comment>
<evidence type="ECO:0000313" key="3">
    <source>
        <dbReference type="Proteomes" id="UP001597308"/>
    </source>
</evidence>
<feature type="transmembrane region" description="Helical" evidence="1">
    <location>
        <begin position="84"/>
        <end position="104"/>
    </location>
</feature>